<dbReference type="EMBL" id="DPXL01000083">
    <property type="protein sequence ID" value="HCM31253.1"/>
    <property type="molecule type" value="Genomic_DNA"/>
</dbReference>
<feature type="transmembrane region" description="Helical" evidence="1">
    <location>
        <begin position="21"/>
        <end position="41"/>
    </location>
</feature>
<dbReference type="EMBL" id="VFBM01000001">
    <property type="protein sequence ID" value="TNX94028.1"/>
    <property type="molecule type" value="Genomic_DNA"/>
</dbReference>
<reference evidence="2 4" key="1">
    <citation type="journal article" date="2018" name="Nat. Biotechnol.">
        <title>A standardized bacterial taxonomy based on genome phylogeny substantially revises the tree of life.</title>
        <authorList>
            <person name="Parks D.H."/>
            <person name="Chuvochina M."/>
            <person name="Waite D.W."/>
            <person name="Rinke C."/>
            <person name="Skarshewski A."/>
            <person name="Chaumeil P.A."/>
            <person name="Hugenholtz P."/>
        </authorList>
    </citation>
    <scope>NUCLEOTIDE SEQUENCE [LARGE SCALE GENOMIC DNA]</scope>
    <source>
        <strain evidence="2">UBA10045</strain>
    </source>
</reference>
<evidence type="ECO:0000313" key="4">
    <source>
        <dbReference type="Proteomes" id="UP000262257"/>
    </source>
</evidence>
<gene>
    <name evidence="2" type="ORF">DIC32_06470</name>
    <name evidence="3" type="ORF">FHY67_00765</name>
</gene>
<keyword evidence="1" id="KW-0472">Membrane</keyword>
<dbReference type="Proteomes" id="UP000314285">
    <property type="component" value="Unassembled WGS sequence"/>
</dbReference>
<evidence type="ECO:0000256" key="1">
    <source>
        <dbReference type="SAM" id="Phobius"/>
    </source>
</evidence>
<evidence type="ECO:0000313" key="5">
    <source>
        <dbReference type="Proteomes" id="UP000314285"/>
    </source>
</evidence>
<proteinExistence type="predicted"/>
<sequence length="79" mass="9262">MHSLPLNKRSFAKVFKNDKNFVNYVVTTVALMLTLLFHGVINGNLKLEHFLYALIVSALFSIWALIDHKCRKYFKYKNN</sequence>
<reference evidence="3 5" key="2">
    <citation type="submission" date="2019-06" db="EMBL/GenBank/DDBJ databases">
        <title>Genome of Acinetobacter radioresistens APH1, a phenol degrading strain.</title>
        <authorList>
            <person name="Liu Y."/>
        </authorList>
    </citation>
    <scope>NUCLEOTIDE SEQUENCE [LARGE SCALE GENOMIC DNA]</scope>
    <source>
        <strain evidence="3 5">APH1</strain>
    </source>
</reference>
<protein>
    <submittedName>
        <fullName evidence="3">Uncharacterized protein</fullName>
    </submittedName>
</protein>
<name>A0A2T1IZX9_ACIRA</name>
<feature type="transmembrane region" description="Helical" evidence="1">
    <location>
        <begin position="47"/>
        <end position="66"/>
    </location>
</feature>
<dbReference type="AlphaFoldDB" id="A0A2T1IZX9"/>
<evidence type="ECO:0000313" key="2">
    <source>
        <dbReference type="EMBL" id="HCM31253.1"/>
    </source>
</evidence>
<keyword evidence="1" id="KW-1133">Transmembrane helix</keyword>
<dbReference type="RefSeq" id="WP_005014661.1">
    <property type="nucleotide sequence ID" value="NZ_BKXI01000007.1"/>
</dbReference>
<accession>A0A2T1IZX9</accession>
<comment type="caution">
    <text evidence="3">The sequence shown here is derived from an EMBL/GenBank/DDBJ whole genome shotgun (WGS) entry which is preliminary data.</text>
</comment>
<dbReference type="Proteomes" id="UP000262257">
    <property type="component" value="Unassembled WGS sequence"/>
</dbReference>
<dbReference type="KEGG" id="arj:DOM24_05500"/>
<evidence type="ECO:0000313" key="3">
    <source>
        <dbReference type="EMBL" id="TNX94028.1"/>
    </source>
</evidence>
<keyword evidence="1" id="KW-0812">Transmembrane</keyword>
<organism evidence="3 5">
    <name type="scientific">Acinetobacter radioresistens</name>
    <dbReference type="NCBI Taxonomy" id="40216"/>
    <lineage>
        <taxon>Bacteria</taxon>
        <taxon>Pseudomonadati</taxon>
        <taxon>Pseudomonadota</taxon>
        <taxon>Gammaproteobacteria</taxon>
        <taxon>Moraxellales</taxon>
        <taxon>Moraxellaceae</taxon>
        <taxon>Acinetobacter</taxon>
    </lineage>
</organism>